<evidence type="ECO:0000313" key="1">
    <source>
        <dbReference type="EMBL" id="KAK3301328.1"/>
    </source>
</evidence>
<accession>A0AAE0HRE2</accession>
<reference evidence="1" key="1">
    <citation type="journal article" date="2023" name="Mol. Phylogenet. Evol.">
        <title>Genome-scale phylogeny and comparative genomics of the fungal order Sordariales.</title>
        <authorList>
            <person name="Hensen N."/>
            <person name="Bonometti L."/>
            <person name="Westerberg I."/>
            <person name="Brannstrom I.O."/>
            <person name="Guillou S."/>
            <person name="Cros-Aarteil S."/>
            <person name="Calhoun S."/>
            <person name="Haridas S."/>
            <person name="Kuo A."/>
            <person name="Mondo S."/>
            <person name="Pangilinan J."/>
            <person name="Riley R."/>
            <person name="LaButti K."/>
            <person name="Andreopoulos B."/>
            <person name="Lipzen A."/>
            <person name="Chen C."/>
            <person name="Yan M."/>
            <person name="Daum C."/>
            <person name="Ng V."/>
            <person name="Clum A."/>
            <person name="Steindorff A."/>
            <person name="Ohm R.A."/>
            <person name="Martin F."/>
            <person name="Silar P."/>
            <person name="Natvig D.O."/>
            <person name="Lalanne C."/>
            <person name="Gautier V."/>
            <person name="Ament-Velasquez S.L."/>
            <person name="Kruys A."/>
            <person name="Hutchinson M.I."/>
            <person name="Powell A.J."/>
            <person name="Barry K."/>
            <person name="Miller A.N."/>
            <person name="Grigoriev I.V."/>
            <person name="Debuchy R."/>
            <person name="Gladieux P."/>
            <person name="Hiltunen Thoren M."/>
            <person name="Johannesson H."/>
        </authorList>
    </citation>
    <scope>NUCLEOTIDE SEQUENCE</scope>
    <source>
        <strain evidence="1">CBS 168.71</strain>
    </source>
</reference>
<evidence type="ECO:0000313" key="2">
    <source>
        <dbReference type="Proteomes" id="UP001278766"/>
    </source>
</evidence>
<proteinExistence type="predicted"/>
<dbReference type="AlphaFoldDB" id="A0AAE0HRE2"/>
<gene>
    <name evidence="1" type="ORF">B0H64DRAFT_35913</name>
</gene>
<protein>
    <submittedName>
        <fullName evidence="1">Uncharacterized protein</fullName>
    </submittedName>
</protein>
<keyword evidence="2" id="KW-1185">Reference proteome</keyword>
<reference evidence="1" key="2">
    <citation type="submission" date="2023-06" db="EMBL/GenBank/DDBJ databases">
        <authorList>
            <consortium name="Lawrence Berkeley National Laboratory"/>
            <person name="Haridas S."/>
            <person name="Hensen N."/>
            <person name="Bonometti L."/>
            <person name="Westerberg I."/>
            <person name="Brannstrom I.O."/>
            <person name="Guillou S."/>
            <person name="Cros-Aarteil S."/>
            <person name="Calhoun S."/>
            <person name="Kuo A."/>
            <person name="Mondo S."/>
            <person name="Pangilinan J."/>
            <person name="Riley R."/>
            <person name="Labutti K."/>
            <person name="Andreopoulos B."/>
            <person name="Lipzen A."/>
            <person name="Chen C."/>
            <person name="Yanf M."/>
            <person name="Daum C."/>
            <person name="Ng V."/>
            <person name="Clum A."/>
            <person name="Steindorff A."/>
            <person name="Ohm R."/>
            <person name="Martin F."/>
            <person name="Silar P."/>
            <person name="Natvig D."/>
            <person name="Lalanne C."/>
            <person name="Gautier V."/>
            <person name="Ament-Velasquez S.L."/>
            <person name="Kruys A."/>
            <person name="Hutchinson M.I."/>
            <person name="Powell A.J."/>
            <person name="Barry K."/>
            <person name="Miller A.N."/>
            <person name="Grigoriev I.V."/>
            <person name="Debuchy R."/>
            <person name="Gladieux P."/>
            <person name="Thoren M.H."/>
            <person name="Johannesson H."/>
        </authorList>
    </citation>
    <scope>NUCLEOTIDE SEQUENCE</scope>
    <source>
        <strain evidence="1">CBS 168.71</strain>
    </source>
</reference>
<dbReference type="Proteomes" id="UP001278766">
    <property type="component" value="Unassembled WGS sequence"/>
</dbReference>
<sequence length="200" mass="21864">MSRAHNCINSLGGHLLTCQSPRKYPASRHPSKQKPGIELASKSTLCTHPNVCRLPPCIQDPDPAPRIRTTKNSPRAGTCSTGTCRVKPIQVSRGNETYQQPPPRSLSIRLGPANFRIRMAGGALTAAAALVPGRGREHSHRARWRPHSPNPYYHYGPASGGAAERYARRTAHGAWPATDAGKIPRRVPGLLERRHWTKSG</sequence>
<dbReference type="RefSeq" id="XP_062664842.1">
    <property type="nucleotide sequence ID" value="XM_062801671.1"/>
</dbReference>
<name>A0AAE0HRE2_9PEZI</name>
<organism evidence="1 2">
    <name type="scientific">Chaetomium fimeti</name>
    <dbReference type="NCBI Taxonomy" id="1854472"/>
    <lineage>
        <taxon>Eukaryota</taxon>
        <taxon>Fungi</taxon>
        <taxon>Dikarya</taxon>
        <taxon>Ascomycota</taxon>
        <taxon>Pezizomycotina</taxon>
        <taxon>Sordariomycetes</taxon>
        <taxon>Sordariomycetidae</taxon>
        <taxon>Sordariales</taxon>
        <taxon>Chaetomiaceae</taxon>
        <taxon>Chaetomium</taxon>
    </lineage>
</organism>
<dbReference type="GeneID" id="87838619"/>
<comment type="caution">
    <text evidence="1">The sequence shown here is derived from an EMBL/GenBank/DDBJ whole genome shotgun (WGS) entry which is preliminary data.</text>
</comment>
<dbReference type="EMBL" id="JAUEPN010000001">
    <property type="protein sequence ID" value="KAK3301328.1"/>
    <property type="molecule type" value="Genomic_DNA"/>
</dbReference>